<dbReference type="Proteomes" id="UP001164539">
    <property type="component" value="Chromosome 1"/>
</dbReference>
<sequence>MENEVRRRINRIAGHIAPTNDDIISSTTQLLPMNCSSSLNSVMRRCDNRMYFARQASDSQACFMRQISSEQSSCNASEAPLFARPCVPLKGFGFTNEGSCNAFSEAPLFSRPARMEPNFPNALMRPLLQDCKLSTPDLPKFAKPDRRIFKQEHSGSKKNLLRFKSNGLEWSPRMNVSELGSNYVMTIEIPGVGINDIRVEVDGQNLTVMAKYSTECWKVAGDSNSSISAYHRREEPYKVVWPLPSYVNKDTISAEFLNGLLQIIIPKL</sequence>
<accession>A0ACC1Z309</accession>
<protein>
    <submittedName>
        <fullName evidence="1">Small heat shock protein</fullName>
    </submittedName>
</protein>
<organism evidence="1 2">
    <name type="scientific">Melia azedarach</name>
    <name type="common">Chinaberry tree</name>
    <dbReference type="NCBI Taxonomy" id="155640"/>
    <lineage>
        <taxon>Eukaryota</taxon>
        <taxon>Viridiplantae</taxon>
        <taxon>Streptophyta</taxon>
        <taxon>Embryophyta</taxon>
        <taxon>Tracheophyta</taxon>
        <taxon>Spermatophyta</taxon>
        <taxon>Magnoliopsida</taxon>
        <taxon>eudicotyledons</taxon>
        <taxon>Gunneridae</taxon>
        <taxon>Pentapetalae</taxon>
        <taxon>rosids</taxon>
        <taxon>malvids</taxon>
        <taxon>Sapindales</taxon>
        <taxon>Meliaceae</taxon>
        <taxon>Melia</taxon>
    </lineage>
</organism>
<evidence type="ECO:0000313" key="2">
    <source>
        <dbReference type="Proteomes" id="UP001164539"/>
    </source>
</evidence>
<gene>
    <name evidence="1" type="ORF">OWV82_003024</name>
</gene>
<keyword evidence="2" id="KW-1185">Reference proteome</keyword>
<reference evidence="1 2" key="1">
    <citation type="journal article" date="2023" name="Science">
        <title>Complex scaffold remodeling in plant triterpene biosynthesis.</title>
        <authorList>
            <person name="De La Pena R."/>
            <person name="Hodgson H."/>
            <person name="Liu J.C."/>
            <person name="Stephenson M.J."/>
            <person name="Martin A.C."/>
            <person name="Owen C."/>
            <person name="Harkess A."/>
            <person name="Leebens-Mack J."/>
            <person name="Jimenez L.E."/>
            <person name="Osbourn A."/>
            <person name="Sattely E.S."/>
        </authorList>
    </citation>
    <scope>NUCLEOTIDE SEQUENCE [LARGE SCALE GENOMIC DNA]</scope>
    <source>
        <strain evidence="2">cv. JPN11</strain>
        <tissue evidence="1">Leaf</tissue>
    </source>
</reference>
<proteinExistence type="predicted"/>
<comment type="caution">
    <text evidence="1">The sequence shown here is derived from an EMBL/GenBank/DDBJ whole genome shotgun (WGS) entry which is preliminary data.</text>
</comment>
<keyword evidence="1" id="KW-0346">Stress response</keyword>
<name>A0ACC1Z309_MELAZ</name>
<dbReference type="EMBL" id="CM051394">
    <property type="protein sequence ID" value="KAJ4730386.1"/>
    <property type="molecule type" value="Genomic_DNA"/>
</dbReference>
<evidence type="ECO:0000313" key="1">
    <source>
        <dbReference type="EMBL" id="KAJ4730386.1"/>
    </source>
</evidence>